<feature type="compositionally biased region" description="Basic and acidic residues" evidence="5">
    <location>
        <begin position="112"/>
        <end position="124"/>
    </location>
</feature>
<keyword evidence="4" id="KW-0863">Zinc-finger</keyword>
<dbReference type="Gene3D" id="3.30.70.330">
    <property type="match status" value="1"/>
</dbReference>
<comment type="similarity">
    <text evidence="2">Belongs to the ARS2 family.</text>
</comment>
<feature type="region of interest" description="Disordered" evidence="5">
    <location>
        <begin position="318"/>
        <end position="340"/>
    </location>
</feature>
<dbReference type="Pfam" id="PF04959">
    <property type="entry name" value="ARS2"/>
    <property type="match status" value="1"/>
</dbReference>
<dbReference type="GO" id="GO:0031047">
    <property type="term" value="P:regulatory ncRNA-mediated gene silencing"/>
    <property type="evidence" value="ECO:0007669"/>
    <property type="project" value="UniProtKB-ARBA"/>
</dbReference>
<evidence type="ECO:0000256" key="1">
    <source>
        <dbReference type="ARBA" id="ARBA00004123"/>
    </source>
</evidence>
<feature type="compositionally biased region" description="Basic and acidic residues" evidence="5">
    <location>
        <begin position="42"/>
        <end position="74"/>
    </location>
</feature>
<organism evidence="7 8">
    <name type="scientific">Leucosporidium creatinivorum</name>
    <dbReference type="NCBI Taxonomy" id="106004"/>
    <lineage>
        <taxon>Eukaryota</taxon>
        <taxon>Fungi</taxon>
        <taxon>Dikarya</taxon>
        <taxon>Basidiomycota</taxon>
        <taxon>Pucciniomycotina</taxon>
        <taxon>Microbotryomycetes</taxon>
        <taxon>Leucosporidiales</taxon>
        <taxon>Leucosporidium</taxon>
    </lineage>
</organism>
<keyword evidence="8" id="KW-1185">Reference proteome</keyword>
<dbReference type="InterPro" id="IPR007042">
    <property type="entry name" value="SERRATE/Ars2_C"/>
</dbReference>
<dbReference type="STRING" id="106004.A0A1Y2F7E4"/>
<feature type="domain" description="C2H2-type" evidence="6">
    <location>
        <begin position="610"/>
        <end position="633"/>
    </location>
</feature>
<dbReference type="InterPro" id="IPR021933">
    <property type="entry name" value="SERRATE/Ars2_N"/>
</dbReference>
<dbReference type="PROSITE" id="PS50157">
    <property type="entry name" value="ZINC_FINGER_C2H2_2"/>
    <property type="match status" value="1"/>
</dbReference>
<dbReference type="Pfam" id="PF12066">
    <property type="entry name" value="SERRATE_Ars2_N"/>
    <property type="match status" value="1"/>
</dbReference>
<feature type="compositionally biased region" description="Pro residues" evidence="5">
    <location>
        <begin position="1"/>
        <end position="10"/>
    </location>
</feature>
<feature type="compositionally biased region" description="Basic and acidic residues" evidence="5">
    <location>
        <begin position="695"/>
        <end position="706"/>
    </location>
</feature>
<protein>
    <recommendedName>
        <fullName evidence="6">C2H2-type domain-containing protein</fullName>
    </recommendedName>
</protein>
<evidence type="ECO:0000256" key="2">
    <source>
        <dbReference type="ARBA" id="ARBA00005407"/>
    </source>
</evidence>
<evidence type="ECO:0000313" key="7">
    <source>
        <dbReference type="EMBL" id="ORY78835.1"/>
    </source>
</evidence>
<dbReference type="OrthoDB" id="342064at2759"/>
<evidence type="ECO:0000256" key="3">
    <source>
        <dbReference type="ARBA" id="ARBA00023242"/>
    </source>
</evidence>
<dbReference type="SMART" id="SM01173">
    <property type="entry name" value="DUF4187"/>
    <property type="match status" value="1"/>
</dbReference>
<reference evidence="7 8" key="1">
    <citation type="submission" date="2016-07" db="EMBL/GenBank/DDBJ databases">
        <title>Pervasive Adenine N6-methylation of Active Genes in Fungi.</title>
        <authorList>
            <consortium name="DOE Joint Genome Institute"/>
            <person name="Mondo S.J."/>
            <person name="Dannebaum R.O."/>
            <person name="Kuo R.C."/>
            <person name="Labutti K."/>
            <person name="Haridas S."/>
            <person name="Kuo A."/>
            <person name="Salamov A."/>
            <person name="Ahrendt S.R."/>
            <person name="Lipzen A."/>
            <person name="Sullivan W."/>
            <person name="Andreopoulos W.B."/>
            <person name="Clum A."/>
            <person name="Lindquist E."/>
            <person name="Daum C."/>
            <person name="Ramamoorthy G.K."/>
            <person name="Gryganskyi A."/>
            <person name="Culley D."/>
            <person name="Magnuson J.K."/>
            <person name="James T.Y."/>
            <person name="O'Malley M.A."/>
            <person name="Stajich J.E."/>
            <person name="Spatafora J.W."/>
            <person name="Visel A."/>
            <person name="Grigoriev I.V."/>
        </authorList>
    </citation>
    <scope>NUCLEOTIDE SEQUENCE [LARGE SCALE GENOMIC DNA]</scope>
    <source>
        <strain evidence="7 8">62-1032</strain>
    </source>
</reference>
<name>A0A1Y2F7E4_9BASI</name>
<keyword evidence="4" id="KW-0479">Metal-binding</keyword>
<keyword evidence="3" id="KW-0539">Nucleus</keyword>
<dbReference type="InterPro" id="IPR035979">
    <property type="entry name" value="RBD_domain_sf"/>
</dbReference>
<dbReference type="InterPro" id="IPR013087">
    <property type="entry name" value="Znf_C2H2_type"/>
</dbReference>
<evidence type="ECO:0000259" key="6">
    <source>
        <dbReference type="PROSITE" id="PS50157"/>
    </source>
</evidence>
<gene>
    <name evidence="7" type="ORF">BCR35DRAFT_304824</name>
</gene>
<evidence type="ECO:0000313" key="8">
    <source>
        <dbReference type="Proteomes" id="UP000193467"/>
    </source>
</evidence>
<evidence type="ECO:0000256" key="5">
    <source>
        <dbReference type="SAM" id="MobiDB-lite"/>
    </source>
</evidence>
<dbReference type="InterPro" id="IPR039727">
    <property type="entry name" value="SE/Ars2"/>
</dbReference>
<dbReference type="GO" id="GO:0008270">
    <property type="term" value="F:zinc ion binding"/>
    <property type="evidence" value="ECO:0007669"/>
    <property type="project" value="UniProtKB-KW"/>
</dbReference>
<dbReference type="InParanoid" id="A0A1Y2F7E4"/>
<dbReference type="GO" id="GO:0003676">
    <property type="term" value="F:nucleic acid binding"/>
    <property type="evidence" value="ECO:0007669"/>
    <property type="project" value="InterPro"/>
</dbReference>
<dbReference type="Proteomes" id="UP000193467">
    <property type="component" value="Unassembled WGS sequence"/>
</dbReference>
<dbReference type="PROSITE" id="PS00028">
    <property type="entry name" value="ZINC_FINGER_C2H2_1"/>
    <property type="match status" value="1"/>
</dbReference>
<dbReference type="EMBL" id="MCGR01000028">
    <property type="protein sequence ID" value="ORY78835.1"/>
    <property type="molecule type" value="Genomic_DNA"/>
</dbReference>
<proteinExistence type="inferred from homology"/>
<feature type="region of interest" description="Disordered" evidence="5">
    <location>
        <begin position="1"/>
        <end position="190"/>
    </location>
</feature>
<feature type="region of interest" description="Disordered" evidence="5">
    <location>
        <begin position="695"/>
        <end position="766"/>
    </location>
</feature>
<keyword evidence="4" id="KW-0862">Zinc</keyword>
<feature type="compositionally biased region" description="Pro residues" evidence="5">
    <location>
        <begin position="177"/>
        <end position="187"/>
    </location>
</feature>
<evidence type="ECO:0000256" key="4">
    <source>
        <dbReference type="PROSITE-ProRule" id="PRU00042"/>
    </source>
</evidence>
<dbReference type="GO" id="GO:0016070">
    <property type="term" value="P:RNA metabolic process"/>
    <property type="evidence" value="ECO:0007669"/>
    <property type="project" value="UniProtKB-ARBA"/>
</dbReference>
<feature type="compositionally biased region" description="Polar residues" evidence="5">
    <location>
        <begin position="323"/>
        <end position="339"/>
    </location>
</feature>
<dbReference type="SUPFAM" id="SSF54928">
    <property type="entry name" value="RNA-binding domain, RBD"/>
    <property type="match status" value="1"/>
</dbReference>
<dbReference type="InterPro" id="IPR025239">
    <property type="entry name" value="DUF4187"/>
</dbReference>
<feature type="compositionally biased region" description="Basic and acidic residues" evidence="5">
    <location>
        <begin position="83"/>
        <end position="98"/>
    </location>
</feature>
<dbReference type="PANTHER" id="PTHR13165:SF0">
    <property type="entry name" value="SERRATE RNA EFFECTOR MOLECULE HOMOLOG"/>
    <property type="match status" value="1"/>
</dbReference>
<dbReference type="PANTHER" id="PTHR13165">
    <property type="entry name" value="ARSENITE-RESISTANCE PROTEIN 2"/>
    <property type="match status" value="1"/>
</dbReference>
<comment type="caution">
    <text evidence="7">The sequence shown here is derived from an EMBL/GenBank/DDBJ whole genome shotgun (WGS) entry which is preliminary data.</text>
</comment>
<accession>A0A1Y2F7E4</accession>
<dbReference type="GO" id="GO:0016604">
    <property type="term" value="C:nuclear body"/>
    <property type="evidence" value="ECO:0007669"/>
    <property type="project" value="TreeGrafter"/>
</dbReference>
<dbReference type="InterPro" id="IPR012677">
    <property type="entry name" value="Nucleotide-bd_a/b_plait_sf"/>
</dbReference>
<comment type="subcellular location">
    <subcellularLocation>
        <location evidence="1">Nucleus</location>
    </subcellularLocation>
</comment>
<sequence length="766" mass="86524">MASLPPPPPRRSLSPRRGNGYPSNGHHRPHQQQQFDGPPPPRDYRDRDDRGPPRGMRDDRDRRPMYDERGRRDMGPPGPGWDRGLDDGPRGGWDERRGPPPGPPGPGGGRGGYDRRSRSPDDRRGGKRRRSSLSPPPAGRRNSFRGDGGPRGPPRGDYPPPREEREYGGPRFAPIPREGPPPPPDVLDPPHMLDYQVTFRYFTDFTHLSNPTLAADPPALEAAWQQYLIEFKRRGVVGFFDEMKEQSWFKEKYEPSKEMMGLRDRLKKKGREGGMQRFLKELEEGNLEAISYDYPEGRKFSAEAPTVAADGDVKMEDAAEGETTANGSSPKLSRTSNPDLVTIEPNDRQLFIKTITPDVSREELEAHCSRVSGFDYLALSEPIQNKRWHRVGWVAFKSANDIPAAMSVLCESTLADFTLHMSPLDKLFTVRIKAAPGIMNTSERLAKDLEQIRFVAAGFEKDEGDSRGSAVIEERFTKGLEEVERIREEGGEEVEKTVQEKLEELTKKTLDLYLHYLRSVFHTCYYCLATFHFAEELERKCPTHLRREAKADVVNSRAPELAWLRSFEERLPLLTSRDSLDPREFGGDSYEEELHRLCPAHMKEEEEGKFRCKECNKLFSALKFIEKHLATKHYAKLGPSLDKLKYFNNYVLDPSHLPLSDRLDNFTASSLREQHALNSTASTHSALAGRSLSERIGDRLPDDAHLQRGGSVKRRTRTQDEAMMRTGPPPPPPEGALLDPRAARGASSYADLDNAPSGATDIVLQY</sequence>
<dbReference type="AlphaFoldDB" id="A0A1Y2F7E4"/>